<dbReference type="AlphaFoldDB" id="A0A059PZP8"/>
<accession>A0A059PZP8</accession>
<dbReference type="EMBL" id="KF184672">
    <property type="protein sequence ID" value="AGT15885.1"/>
    <property type="molecule type" value="Genomic_DNA"/>
</dbReference>
<proteinExistence type="predicted"/>
<feature type="compositionally biased region" description="Basic and acidic residues" evidence="2">
    <location>
        <begin position="68"/>
        <end position="77"/>
    </location>
</feature>
<keyword evidence="1" id="KW-0175">Coiled coil</keyword>
<feature type="compositionally biased region" description="Low complexity" evidence="2">
    <location>
        <begin position="43"/>
        <end position="54"/>
    </location>
</feature>
<feature type="coiled-coil region" evidence="1">
    <location>
        <begin position="550"/>
        <end position="610"/>
    </location>
</feature>
<feature type="compositionally biased region" description="Basic residues" evidence="2">
    <location>
        <begin position="27"/>
        <end position="39"/>
    </location>
</feature>
<feature type="compositionally biased region" description="Acidic residues" evidence="2">
    <location>
        <begin position="511"/>
        <end position="520"/>
    </location>
</feature>
<gene>
    <name evidence="3" type="ORF">SHCRBa_004_O05_R_120</name>
</gene>
<feature type="region of interest" description="Disordered" evidence="2">
    <location>
        <begin position="1"/>
        <end position="165"/>
    </location>
</feature>
<feature type="region of interest" description="Disordered" evidence="2">
    <location>
        <begin position="466"/>
        <end position="545"/>
    </location>
</feature>
<protein>
    <submittedName>
        <fullName evidence="3">Uncharacterized protein</fullName>
    </submittedName>
</protein>
<evidence type="ECO:0000313" key="3">
    <source>
        <dbReference type="EMBL" id="AGT15885.1"/>
    </source>
</evidence>
<sequence length="691" mass="78260">MVRCKNAGGAPGDGDNSPPRRDEIARGKRIKIAARKKRRTLSDAEVAQAVADAAEQAERGGRRSGLHIGERRFHLEGRQLGTEATEDTEATAPSEQMSVDPPTEQTEATQATEAPQATEDTEEQAAQSSPRRRSTRVRTQVTPRPEGPRRGARPPPRVRGSPPVVHLDLRGASSRQVKSLRFVEVSRWFPPVRDASASEGFYTPLQEDFYRALVDSGIAFRPQRVCRLEALVDVVGEQLRPHLSYLPGLSDLLGRTGAYCGTWVREFYASLWIDPAHEFIHFAFRGRDHRLYSSRAREILRLPASDTRIHQLCYGQTTPPRRPHGGSVPPTDLVRPCFREPFGEGSRRTPASLTPLARVLDAILRRTLLPRLGYREGLTRMQLWVVHHLMTQRQFDIWDLILSEMEDTIAEGFKGNRQLPYAHWICFIIRSAIQMPPEIRAEIANTTTSFPDYDIRQLWASITREQAPAPGQRERPEVPETAAEQDARVDELAEAELADLDTQPAGIPEDVTSDSTDEDYQPIPRYRSPRSHDHEAGGSGSASRSDPAMVAILERLTQAQEQQQQQIQRQAQDTAAALAQIQARQDEFQRQQLEIQRQQVEMQRQSQQQYMDLLRHLITCHLQRVDWSADTLAHYYVSHFVRVVSFRGSRSTSDRDRDYRDPPLFSCLDRSPSYWRTSGSALQLCDIVVES</sequence>
<reference evidence="3" key="1">
    <citation type="submission" date="2013-05" db="EMBL/GenBank/DDBJ databases">
        <title>Building the sugarcane genome for biotechnology and identifying evolutionary trends.</title>
        <authorList>
            <person name="De Setta N."/>
            <person name="Monteiro-Vitorello C.B."/>
            <person name="Metcalfe C.J."/>
            <person name="Cruz G.M.Q."/>
            <person name="Del Bem L.E."/>
            <person name="Vicentini R."/>
            <person name="Nogueira F.T.S."/>
            <person name="Campos R.A."/>
            <person name="Nunes S.L."/>
            <person name="Turrini P.C.G."/>
            <person name="Vieira A.P."/>
            <person name="Cruz E.A.O."/>
            <person name="Correa T.C.S."/>
            <person name="Hotta C.T."/>
            <person name="de Mello-Varani A."/>
            <person name="Vautrin S."/>
            <person name="Trindade A.S."/>
            <person name="Vilela M.M."/>
            <person name="Horta C.L."/>
            <person name="Sato P.M."/>
            <person name="de Andrade R.F."/>
            <person name="Nishiyama M.Y."/>
            <person name="Cardoso-Silva C.B."/>
            <person name="Scortecci K.C."/>
            <person name="Garcia A.A.F."/>
            <person name="Carneiro M.S."/>
            <person name="Kim C."/>
            <person name="Paterson A.H."/>
            <person name="Berges H."/>
            <person name="D'Hont A."/>
            <person name="de-Souza A.P."/>
            <person name="Souza G.M."/>
            <person name="Vincentz M."/>
            <person name="Kitajima J.P."/>
            <person name="Van Sluys M.-A."/>
        </authorList>
    </citation>
    <scope>NUCLEOTIDE SEQUENCE</scope>
</reference>
<feature type="compositionally biased region" description="Low complexity" evidence="2">
    <location>
        <begin position="101"/>
        <end position="129"/>
    </location>
</feature>
<evidence type="ECO:0000256" key="1">
    <source>
        <dbReference type="SAM" id="Coils"/>
    </source>
</evidence>
<organism evidence="3">
    <name type="scientific">Saccharum hybrid cultivar R570</name>
    <dbReference type="NCBI Taxonomy" id="131158"/>
    <lineage>
        <taxon>Eukaryota</taxon>
        <taxon>Viridiplantae</taxon>
        <taxon>Streptophyta</taxon>
        <taxon>Embryophyta</taxon>
        <taxon>Tracheophyta</taxon>
        <taxon>Spermatophyta</taxon>
        <taxon>Magnoliopsida</taxon>
        <taxon>Liliopsida</taxon>
        <taxon>Poales</taxon>
        <taxon>Poaceae</taxon>
        <taxon>PACMAD clade</taxon>
        <taxon>Panicoideae</taxon>
        <taxon>Andropogonodae</taxon>
        <taxon>Andropogoneae</taxon>
        <taxon>Saccharinae</taxon>
        <taxon>Saccharum</taxon>
        <taxon>Saccharum officinarum species complex</taxon>
    </lineage>
</organism>
<evidence type="ECO:0000256" key="2">
    <source>
        <dbReference type="SAM" id="MobiDB-lite"/>
    </source>
</evidence>
<name>A0A059PZP8_9POAL</name>